<proteinExistence type="inferred from homology"/>
<name>A0ABS1JE81_9BACL</name>
<keyword evidence="7" id="KW-1185">Reference proteome</keyword>
<accession>A0ABS1JE81</accession>
<comment type="similarity">
    <text evidence="5">Belongs to the creatininase superfamily.</text>
</comment>
<comment type="cofactor">
    <cofactor evidence="1">
        <name>Zn(2+)</name>
        <dbReference type="ChEBI" id="CHEBI:29105"/>
    </cofactor>
</comment>
<evidence type="ECO:0000256" key="3">
    <source>
        <dbReference type="ARBA" id="ARBA00022801"/>
    </source>
</evidence>
<keyword evidence="4" id="KW-0862">Zinc</keyword>
<dbReference type="InterPro" id="IPR024087">
    <property type="entry name" value="Creatininase-like_sf"/>
</dbReference>
<evidence type="ECO:0000313" key="7">
    <source>
        <dbReference type="Proteomes" id="UP000602284"/>
    </source>
</evidence>
<evidence type="ECO:0000313" key="6">
    <source>
        <dbReference type="EMBL" id="MBL0388520.1"/>
    </source>
</evidence>
<gene>
    <name evidence="6" type="ORF">JJB07_18105</name>
</gene>
<dbReference type="Pfam" id="PF02633">
    <property type="entry name" value="Creatininase"/>
    <property type="match status" value="1"/>
</dbReference>
<dbReference type="PANTHER" id="PTHR35005:SF1">
    <property type="entry name" value="2-AMINO-5-FORMYLAMINO-6-RIBOSYLAMINOPYRIMIDIN-4(3H)-ONE 5'-MONOPHOSPHATE DEFORMYLASE"/>
    <property type="match status" value="1"/>
</dbReference>
<dbReference type="InterPro" id="IPR003785">
    <property type="entry name" value="Creatininase/forma_Hydrolase"/>
</dbReference>
<evidence type="ECO:0000256" key="1">
    <source>
        <dbReference type="ARBA" id="ARBA00001947"/>
    </source>
</evidence>
<dbReference type="EMBL" id="JAEQNB010000006">
    <property type="protein sequence ID" value="MBL0388520.1"/>
    <property type="molecule type" value="Genomic_DNA"/>
</dbReference>
<keyword evidence="3" id="KW-0378">Hydrolase</keyword>
<keyword evidence="2" id="KW-0479">Metal-binding</keyword>
<reference evidence="6 7" key="1">
    <citation type="submission" date="2021-01" db="EMBL/GenBank/DDBJ databases">
        <title>Tumebacillus sp. strain ITR2 16S ribosomal RNA gene Genome sequencing and assembly.</title>
        <authorList>
            <person name="Kang M."/>
        </authorList>
    </citation>
    <scope>NUCLEOTIDE SEQUENCE [LARGE SCALE GENOMIC DNA]</scope>
    <source>
        <strain evidence="6 7">ITR2</strain>
    </source>
</reference>
<dbReference type="PANTHER" id="PTHR35005">
    <property type="entry name" value="3-DEHYDRO-SCYLLO-INOSOSE HYDROLASE"/>
    <property type="match status" value="1"/>
</dbReference>
<evidence type="ECO:0000256" key="2">
    <source>
        <dbReference type="ARBA" id="ARBA00022723"/>
    </source>
</evidence>
<dbReference type="Proteomes" id="UP000602284">
    <property type="component" value="Unassembled WGS sequence"/>
</dbReference>
<dbReference type="SUPFAM" id="SSF102215">
    <property type="entry name" value="Creatininase"/>
    <property type="match status" value="1"/>
</dbReference>
<organism evidence="6 7">
    <name type="scientific">Tumebacillus amylolyticus</name>
    <dbReference type="NCBI Taxonomy" id="2801339"/>
    <lineage>
        <taxon>Bacteria</taxon>
        <taxon>Bacillati</taxon>
        <taxon>Bacillota</taxon>
        <taxon>Bacilli</taxon>
        <taxon>Bacillales</taxon>
        <taxon>Alicyclobacillaceae</taxon>
        <taxon>Tumebacillus</taxon>
    </lineage>
</organism>
<evidence type="ECO:0000256" key="5">
    <source>
        <dbReference type="ARBA" id="ARBA00024029"/>
    </source>
</evidence>
<dbReference type="Gene3D" id="3.40.50.10310">
    <property type="entry name" value="Creatininase"/>
    <property type="match status" value="1"/>
</dbReference>
<protein>
    <submittedName>
        <fullName evidence="6">Creatininase family protein</fullName>
    </submittedName>
</protein>
<sequence>MRLTHVHMNKFEEYSPYIDTLVLPIGTIEAHGPHAPLGTDVLIPKKLAEYLERQLSGRIWTAPEIPYGNTWHLRDFPGSIDVPNRIFGDYVHAVVSSFARWGIKNVVLLNGHGGNITALNEVATRLVEEGLRVLVSNYWVDYREEIKAVTPGVGHAGEDETSLMMAVDQTSVDLALAGAVHDLESTRVRFPNMGREMYPNAYSGDPKSASAEKGERLFELVGTRLVHEITALWSHNS</sequence>
<comment type="caution">
    <text evidence="6">The sequence shown here is derived from an EMBL/GenBank/DDBJ whole genome shotgun (WGS) entry which is preliminary data.</text>
</comment>
<evidence type="ECO:0000256" key="4">
    <source>
        <dbReference type="ARBA" id="ARBA00022833"/>
    </source>
</evidence>
<dbReference type="RefSeq" id="WP_201637487.1">
    <property type="nucleotide sequence ID" value="NZ_JAEQNB010000006.1"/>
</dbReference>